<organism evidence="1 2">
    <name type="scientific">Paragemmobacter kunshanensis</name>
    <dbReference type="NCBI Taxonomy" id="2583234"/>
    <lineage>
        <taxon>Bacteria</taxon>
        <taxon>Pseudomonadati</taxon>
        <taxon>Pseudomonadota</taxon>
        <taxon>Alphaproteobacteria</taxon>
        <taxon>Rhodobacterales</taxon>
        <taxon>Paracoccaceae</taxon>
        <taxon>Paragemmobacter</taxon>
    </lineage>
</organism>
<accession>A0A6M1TN05</accession>
<dbReference type="RefSeq" id="WP_165049929.1">
    <property type="nucleotide sequence ID" value="NZ_JAALFE010000009.1"/>
</dbReference>
<name>A0A6M1TN05_9RHOB</name>
<gene>
    <name evidence="1" type="ORF">G5V65_10965</name>
</gene>
<dbReference type="EMBL" id="JAALFE010000009">
    <property type="protein sequence ID" value="NGQ91419.1"/>
    <property type="molecule type" value="Genomic_DNA"/>
</dbReference>
<evidence type="ECO:0000313" key="1">
    <source>
        <dbReference type="EMBL" id="NGQ91419.1"/>
    </source>
</evidence>
<evidence type="ECO:0000313" key="2">
    <source>
        <dbReference type="Proteomes" id="UP000474758"/>
    </source>
</evidence>
<sequence length="97" mass="10182">MCNACGNPAAPGHWTEAGAASAGDRLRARFHRAALLQSVLRPYGLTAHDGGVVPGIQIGTLTGAQAIVHNLEEVWAEVERLAGQAVDPLDPRYLGDD</sequence>
<dbReference type="AlphaFoldDB" id="A0A6M1TN05"/>
<protein>
    <submittedName>
        <fullName evidence="1">Uncharacterized protein</fullName>
    </submittedName>
</protein>
<dbReference type="Proteomes" id="UP000474758">
    <property type="component" value="Unassembled WGS sequence"/>
</dbReference>
<reference evidence="1 2" key="1">
    <citation type="submission" date="2020-02" db="EMBL/GenBank/DDBJ databases">
        <title>Rhodobacter translucens sp. nov., a novel bacterium isolated from activated sludge.</title>
        <authorList>
            <person name="Liu J."/>
        </authorList>
    </citation>
    <scope>NUCLEOTIDE SEQUENCE [LARGE SCALE GENOMIC DNA]</scope>
    <source>
        <strain evidence="1 2">HX-7-19</strain>
    </source>
</reference>
<keyword evidence="2" id="KW-1185">Reference proteome</keyword>
<comment type="caution">
    <text evidence="1">The sequence shown here is derived from an EMBL/GenBank/DDBJ whole genome shotgun (WGS) entry which is preliminary data.</text>
</comment>
<proteinExistence type="predicted"/>